<dbReference type="SMART" id="SM00347">
    <property type="entry name" value="HTH_MARR"/>
    <property type="match status" value="1"/>
</dbReference>
<dbReference type="Proteomes" id="UP000036061">
    <property type="component" value="Chromosome"/>
</dbReference>
<organism evidence="5 6">
    <name type="scientific">Brevibacillus brevis</name>
    <name type="common">Bacillus brevis</name>
    <dbReference type="NCBI Taxonomy" id="1393"/>
    <lineage>
        <taxon>Bacteria</taxon>
        <taxon>Bacillati</taxon>
        <taxon>Bacillota</taxon>
        <taxon>Bacilli</taxon>
        <taxon>Bacillales</taxon>
        <taxon>Paenibacillaceae</taxon>
        <taxon>Brevibacillus</taxon>
    </lineage>
</organism>
<sequence length="162" mass="18180">MSTDHTNSDVTIDHTTKELALVFGQLKRIGHVFSPSKDLRQSELNLLVHLTYVSPPGTNGIRVSELGKQLKITSAAVTHVIQSLEQLGLITRTVGPKDRRSILVAPTKEGFDFVAAREQELFNRFQQLHEYLGTDDAQALIRILTKSIRFLHSYQDSDESQP</sequence>
<reference evidence="5 6" key="1">
    <citation type="journal article" date="2015" name="Genome Announc.">
        <title>Draft Genome Sequence of Brevibacillus brevis DZQ7, a Plant Growth-Promoting Rhizobacterium with Broad-Spectrum Antimicrobial Activity.</title>
        <authorList>
            <person name="Hou Q."/>
            <person name="Wang C."/>
            <person name="Hou X."/>
            <person name="Xia Z."/>
            <person name="Ye J."/>
            <person name="Liu K."/>
            <person name="Liu H."/>
            <person name="Wang J."/>
            <person name="Guo H."/>
            <person name="Yu X."/>
            <person name="Yang Y."/>
            <person name="Du B."/>
            <person name="Ding Y."/>
        </authorList>
    </citation>
    <scope>NUCLEOTIDE SEQUENCE [LARGE SCALE GENOMIC DNA]</scope>
    <source>
        <strain evidence="5 6">DZQ7</strain>
    </source>
</reference>
<dbReference type="InterPro" id="IPR036388">
    <property type="entry name" value="WH-like_DNA-bd_sf"/>
</dbReference>
<keyword evidence="3" id="KW-0804">Transcription</keyword>
<dbReference type="InterPro" id="IPR000835">
    <property type="entry name" value="HTH_MarR-typ"/>
</dbReference>
<dbReference type="EMBL" id="CP030117">
    <property type="protein sequence ID" value="AWX56174.1"/>
    <property type="molecule type" value="Genomic_DNA"/>
</dbReference>
<evidence type="ECO:0000259" key="4">
    <source>
        <dbReference type="PROSITE" id="PS50995"/>
    </source>
</evidence>
<accession>A0A2Z4MI86</accession>
<evidence type="ECO:0000313" key="6">
    <source>
        <dbReference type="Proteomes" id="UP000036061"/>
    </source>
</evidence>
<dbReference type="RefSeq" id="WP_048032874.1">
    <property type="nucleotide sequence ID" value="NZ_CP030117.1"/>
</dbReference>
<evidence type="ECO:0000256" key="2">
    <source>
        <dbReference type="ARBA" id="ARBA00023125"/>
    </source>
</evidence>
<dbReference type="Pfam" id="PF01047">
    <property type="entry name" value="MarR"/>
    <property type="match status" value="1"/>
</dbReference>
<dbReference type="GO" id="GO:0003700">
    <property type="term" value="F:DNA-binding transcription factor activity"/>
    <property type="evidence" value="ECO:0007669"/>
    <property type="project" value="InterPro"/>
</dbReference>
<dbReference type="PANTHER" id="PTHR42756:SF1">
    <property type="entry name" value="TRANSCRIPTIONAL REPRESSOR OF EMRAB OPERON"/>
    <property type="match status" value="1"/>
</dbReference>
<protein>
    <submittedName>
        <fullName evidence="5">MarR family transcriptional regulator</fullName>
    </submittedName>
</protein>
<evidence type="ECO:0000256" key="1">
    <source>
        <dbReference type="ARBA" id="ARBA00023015"/>
    </source>
</evidence>
<dbReference type="AlphaFoldDB" id="A0A2Z4MI86"/>
<feature type="domain" description="HTH marR-type" evidence="4">
    <location>
        <begin position="12"/>
        <end position="149"/>
    </location>
</feature>
<dbReference type="InterPro" id="IPR036390">
    <property type="entry name" value="WH_DNA-bd_sf"/>
</dbReference>
<dbReference type="PRINTS" id="PR00598">
    <property type="entry name" value="HTHMARR"/>
</dbReference>
<name>A0A2Z4MI86_BREBE</name>
<dbReference type="SUPFAM" id="SSF46785">
    <property type="entry name" value="Winged helix' DNA-binding domain"/>
    <property type="match status" value="1"/>
</dbReference>
<evidence type="ECO:0000313" key="5">
    <source>
        <dbReference type="EMBL" id="AWX56174.1"/>
    </source>
</evidence>
<evidence type="ECO:0000256" key="3">
    <source>
        <dbReference type="ARBA" id="ARBA00023163"/>
    </source>
</evidence>
<dbReference type="PROSITE" id="PS50995">
    <property type="entry name" value="HTH_MARR_2"/>
    <property type="match status" value="1"/>
</dbReference>
<dbReference type="GO" id="GO:0003677">
    <property type="term" value="F:DNA binding"/>
    <property type="evidence" value="ECO:0007669"/>
    <property type="project" value="UniProtKB-KW"/>
</dbReference>
<proteinExistence type="predicted"/>
<gene>
    <name evidence="5" type="ORF">AB432_014480</name>
</gene>
<dbReference type="Gene3D" id="1.10.10.10">
    <property type="entry name" value="Winged helix-like DNA-binding domain superfamily/Winged helix DNA-binding domain"/>
    <property type="match status" value="1"/>
</dbReference>
<keyword evidence="1" id="KW-0805">Transcription regulation</keyword>
<keyword evidence="2" id="KW-0238">DNA-binding</keyword>
<dbReference type="PANTHER" id="PTHR42756">
    <property type="entry name" value="TRANSCRIPTIONAL REGULATOR, MARR"/>
    <property type="match status" value="1"/>
</dbReference>